<evidence type="ECO:0000256" key="1">
    <source>
        <dbReference type="SAM" id="Coils"/>
    </source>
</evidence>
<accession>A0A0C5G9F5</accession>
<dbReference type="PATRIC" id="fig|477245.3.peg.803"/>
<dbReference type="STRING" id="477245.TU94_03640"/>
<keyword evidence="4" id="KW-1185">Reference proteome</keyword>
<dbReference type="EMBL" id="CP010849">
    <property type="protein sequence ID" value="AJP00716.1"/>
    <property type="molecule type" value="Genomic_DNA"/>
</dbReference>
<keyword evidence="2" id="KW-1133">Transmembrane helix</keyword>
<dbReference type="HOGENOM" id="CLU_1081466_0_0_11"/>
<dbReference type="Proteomes" id="UP000032234">
    <property type="component" value="Chromosome"/>
</dbReference>
<keyword evidence="1" id="KW-0175">Coiled coil</keyword>
<dbReference type="OrthoDB" id="4248031at2"/>
<proteinExistence type="predicted"/>
<dbReference type="KEGG" id="scw:TU94_03640"/>
<keyword evidence="2" id="KW-0472">Membrane</keyword>
<sequence>MADAAALYALIGAVGGAVVGAGGAVLGPLLLHRRQAAERREALLRQEERERAQQRREEDLLHRQQQFELRVAELDRQAAAERERAAELRERQSAATERSLRMRSTTRTWHLLLLDTFCELRRGWPVDHEAFSEAWHAARDAVNEAFDEALHDGLWFAHARSARFLIRRGSIRRAVARNDHGVDVTTLGEALSSATYTLAECVEAGCPWPENLVARAQAELRHLDVARESLGAHIVGRLAALGVEVERRDPEGGARGG</sequence>
<organism evidence="3 4">
    <name type="scientific">Streptomyces cyaneogriseus subsp. noncyanogenus</name>
    <dbReference type="NCBI Taxonomy" id="477245"/>
    <lineage>
        <taxon>Bacteria</taxon>
        <taxon>Bacillati</taxon>
        <taxon>Actinomycetota</taxon>
        <taxon>Actinomycetes</taxon>
        <taxon>Kitasatosporales</taxon>
        <taxon>Streptomycetaceae</taxon>
        <taxon>Streptomyces</taxon>
    </lineage>
</organism>
<feature type="transmembrane region" description="Helical" evidence="2">
    <location>
        <begin position="6"/>
        <end position="31"/>
    </location>
</feature>
<dbReference type="AlphaFoldDB" id="A0A0C5G9F5"/>
<reference evidence="3 4" key="1">
    <citation type="submission" date="2015-02" db="EMBL/GenBank/DDBJ databases">
        <title>Genome sequence of thermotolerant Streptomyces cyaneogriseus subsp. Noncyanogenus NMWT1, the producer of nematocidal antibiotics nemadectin.</title>
        <authorList>
            <person name="Wang H."/>
            <person name="Li C."/>
            <person name="Xiang W."/>
            <person name="Wang X."/>
        </authorList>
    </citation>
    <scope>NUCLEOTIDE SEQUENCE [LARGE SCALE GENOMIC DNA]</scope>
    <source>
        <strain evidence="3 4">NMWT 1</strain>
    </source>
</reference>
<keyword evidence="2" id="KW-0812">Transmembrane</keyword>
<protein>
    <submittedName>
        <fullName evidence="3">Uncharacterized protein</fullName>
    </submittedName>
</protein>
<dbReference type="RefSeq" id="WP_044379183.1">
    <property type="nucleotide sequence ID" value="NZ_CP010849.1"/>
</dbReference>
<name>A0A0C5G9F5_9ACTN</name>
<gene>
    <name evidence="3" type="ORF">TU94_03640</name>
</gene>
<evidence type="ECO:0000313" key="3">
    <source>
        <dbReference type="EMBL" id="AJP00716.1"/>
    </source>
</evidence>
<evidence type="ECO:0000256" key="2">
    <source>
        <dbReference type="SAM" id="Phobius"/>
    </source>
</evidence>
<evidence type="ECO:0000313" key="4">
    <source>
        <dbReference type="Proteomes" id="UP000032234"/>
    </source>
</evidence>
<feature type="coiled-coil region" evidence="1">
    <location>
        <begin position="33"/>
        <end position="98"/>
    </location>
</feature>